<reference evidence="2" key="1">
    <citation type="journal article" date="2018" name="DNA Res.">
        <title>Multiple hybrid de novo genome assembly of finger millet, an orphan allotetraploid crop.</title>
        <authorList>
            <person name="Hatakeyama M."/>
            <person name="Aluri S."/>
            <person name="Balachadran M.T."/>
            <person name="Sivarajan S.R."/>
            <person name="Patrignani A."/>
            <person name="Gruter S."/>
            <person name="Poveda L."/>
            <person name="Shimizu-Inatsugi R."/>
            <person name="Baeten J."/>
            <person name="Francoijs K.J."/>
            <person name="Nataraja K.N."/>
            <person name="Reddy Y.A.N."/>
            <person name="Phadnis S."/>
            <person name="Ravikumar R.L."/>
            <person name="Schlapbach R."/>
            <person name="Sreeman S.M."/>
            <person name="Shimizu K.K."/>
        </authorList>
    </citation>
    <scope>NUCLEOTIDE SEQUENCE</scope>
</reference>
<dbReference type="InterPro" id="IPR036770">
    <property type="entry name" value="Ankyrin_rpt-contain_sf"/>
</dbReference>
<sequence length="257" mass="26988">MASITRDEPLIISSGTAAKAPAVMVAAAGSSGGCPCSSNGQVPAPKPLSAASMHPLLLAAACNGDWEGLNFLLNREETQVWASQLFREQLAPYTSGNGSLAMEDEATTSDDVEQGSTTPLMSAASLLEGVTVEGYTALHVVAANGDGDNFLKCANLICAMAANHLSALNNKGDTPLHCATRAGKSQMVSHLIDLASGRDDDTGDDTSVTEFVRKENHQKETALHEAVRIGDNRIVEMLMAVDPELAVFQKDTLHHST</sequence>
<dbReference type="AlphaFoldDB" id="A0AAV5FY49"/>
<dbReference type="Pfam" id="PF12796">
    <property type="entry name" value="Ank_2"/>
    <property type="match status" value="1"/>
</dbReference>
<dbReference type="PANTHER" id="PTHR24121:SF21">
    <property type="entry name" value="ANKYRIN REPEAT FAMILY PROTEIN"/>
    <property type="match status" value="1"/>
</dbReference>
<evidence type="ECO:0000256" key="1">
    <source>
        <dbReference type="PROSITE-ProRule" id="PRU00023"/>
    </source>
</evidence>
<evidence type="ECO:0000313" key="2">
    <source>
        <dbReference type="EMBL" id="GJN39771.1"/>
    </source>
</evidence>
<dbReference type="SMART" id="SM00248">
    <property type="entry name" value="ANK"/>
    <property type="match status" value="4"/>
</dbReference>
<dbReference type="SUPFAM" id="SSF48403">
    <property type="entry name" value="Ankyrin repeat"/>
    <property type="match status" value="1"/>
</dbReference>
<dbReference type="Proteomes" id="UP001054889">
    <property type="component" value="Unassembled WGS sequence"/>
</dbReference>
<evidence type="ECO:0000313" key="3">
    <source>
        <dbReference type="Proteomes" id="UP001054889"/>
    </source>
</evidence>
<keyword evidence="3" id="KW-1185">Reference proteome</keyword>
<name>A0AAV5FY49_ELECO</name>
<feature type="repeat" description="ANK" evidence="1">
    <location>
        <begin position="171"/>
        <end position="193"/>
    </location>
</feature>
<dbReference type="PROSITE" id="PS51257">
    <property type="entry name" value="PROKAR_LIPOPROTEIN"/>
    <property type="match status" value="1"/>
</dbReference>
<dbReference type="EMBL" id="BQKI01000098">
    <property type="protein sequence ID" value="GJN39771.1"/>
    <property type="molecule type" value="Genomic_DNA"/>
</dbReference>
<keyword evidence="1" id="KW-0040">ANK repeat</keyword>
<protein>
    <submittedName>
        <fullName evidence="2">Uncharacterized protein</fullName>
    </submittedName>
</protein>
<proteinExistence type="predicted"/>
<dbReference type="Pfam" id="PF00023">
    <property type="entry name" value="Ank"/>
    <property type="match status" value="1"/>
</dbReference>
<dbReference type="InterPro" id="IPR002110">
    <property type="entry name" value="Ankyrin_rpt"/>
</dbReference>
<reference evidence="2" key="2">
    <citation type="submission" date="2021-12" db="EMBL/GenBank/DDBJ databases">
        <title>Resequencing data analysis of finger millet.</title>
        <authorList>
            <person name="Hatakeyama M."/>
            <person name="Aluri S."/>
            <person name="Balachadran M.T."/>
            <person name="Sivarajan S.R."/>
            <person name="Poveda L."/>
            <person name="Shimizu-Inatsugi R."/>
            <person name="Schlapbach R."/>
            <person name="Sreeman S.M."/>
            <person name="Shimizu K.K."/>
        </authorList>
    </citation>
    <scope>NUCLEOTIDE SEQUENCE</scope>
</reference>
<gene>
    <name evidence="2" type="primary">gb28911</name>
    <name evidence="2" type="ORF">PR202_gb28911</name>
</gene>
<accession>A0AAV5FY49</accession>
<dbReference type="PROSITE" id="PS50088">
    <property type="entry name" value="ANK_REPEAT"/>
    <property type="match status" value="1"/>
</dbReference>
<dbReference type="PANTHER" id="PTHR24121">
    <property type="entry name" value="NO MECHANORECEPTOR POTENTIAL C, ISOFORM D-RELATED"/>
    <property type="match status" value="1"/>
</dbReference>
<dbReference type="PROSITE" id="PS50297">
    <property type="entry name" value="ANK_REP_REGION"/>
    <property type="match status" value="1"/>
</dbReference>
<dbReference type="Gene3D" id="1.25.40.20">
    <property type="entry name" value="Ankyrin repeat-containing domain"/>
    <property type="match status" value="1"/>
</dbReference>
<organism evidence="2 3">
    <name type="scientific">Eleusine coracana subsp. coracana</name>
    <dbReference type="NCBI Taxonomy" id="191504"/>
    <lineage>
        <taxon>Eukaryota</taxon>
        <taxon>Viridiplantae</taxon>
        <taxon>Streptophyta</taxon>
        <taxon>Embryophyta</taxon>
        <taxon>Tracheophyta</taxon>
        <taxon>Spermatophyta</taxon>
        <taxon>Magnoliopsida</taxon>
        <taxon>Liliopsida</taxon>
        <taxon>Poales</taxon>
        <taxon>Poaceae</taxon>
        <taxon>PACMAD clade</taxon>
        <taxon>Chloridoideae</taxon>
        <taxon>Cynodonteae</taxon>
        <taxon>Eleusininae</taxon>
        <taxon>Eleusine</taxon>
    </lineage>
</organism>
<comment type="caution">
    <text evidence="2">The sequence shown here is derived from an EMBL/GenBank/DDBJ whole genome shotgun (WGS) entry which is preliminary data.</text>
</comment>